<dbReference type="Proteomes" id="UP000028093">
    <property type="component" value="Unassembled WGS sequence"/>
</dbReference>
<dbReference type="GO" id="GO:0000156">
    <property type="term" value="F:phosphorelay response regulator activity"/>
    <property type="evidence" value="ECO:0007669"/>
    <property type="project" value="InterPro"/>
</dbReference>
<dbReference type="AlphaFoldDB" id="A0A081PML8"/>
<dbReference type="Pfam" id="PF04397">
    <property type="entry name" value="LytTR"/>
    <property type="match status" value="1"/>
</dbReference>
<dbReference type="EMBL" id="JPFT01000009">
    <property type="protein sequence ID" value="KEQ31941.1"/>
    <property type="molecule type" value="Genomic_DNA"/>
</dbReference>
<dbReference type="SMART" id="SM00850">
    <property type="entry name" value="LytTR"/>
    <property type="match status" value="1"/>
</dbReference>
<dbReference type="PANTHER" id="PTHR37299">
    <property type="entry name" value="TRANSCRIPTIONAL REGULATOR-RELATED"/>
    <property type="match status" value="1"/>
</dbReference>
<accession>A0A081PML8</accession>
<keyword evidence="1" id="KW-0963">Cytoplasm</keyword>
<dbReference type="PATRIC" id="fig|28037.99.peg.1610"/>
<dbReference type="RefSeq" id="WP_033682426.1">
    <property type="nucleotide sequence ID" value="NZ_JPFT01000009.1"/>
</dbReference>
<evidence type="ECO:0000313" key="7">
    <source>
        <dbReference type="Proteomes" id="UP000028093"/>
    </source>
</evidence>
<sequence>MKVELQISETYEEEKLIVQAPRETEKVQKVIEFAENLDRTEKIKGKIDDQVYLVKIGKIQRFYIENRKVLAETASQTYNIDLRLYQVLEILPTNFIQISQSEIININSISHLKLTPNGLVEIFLKNESFTYSSRRYLKTIKEKLEL</sequence>
<organism evidence="6 7">
    <name type="scientific">Streptococcus mitis</name>
    <dbReference type="NCBI Taxonomy" id="28037"/>
    <lineage>
        <taxon>Bacteria</taxon>
        <taxon>Bacillati</taxon>
        <taxon>Bacillota</taxon>
        <taxon>Bacilli</taxon>
        <taxon>Lactobacillales</taxon>
        <taxon>Streptococcaceae</taxon>
        <taxon>Streptococcus</taxon>
        <taxon>Streptococcus mitis group</taxon>
    </lineage>
</organism>
<evidence type="ECO:0000259" key="5">
    <source>
        <dbReference type="PROSITE" id="PS50930"/>
    </source>
</evidence>
<gene>
    <name evidence="6" type="ORF">SK1126_1700</name>
</gene>
<evidence type="ECO:0000256" key="2">
    <source>
        <dbReference type="ARBA" id="ARBA00023015"/>
    </source>
</evidence>
<dbReference type="InterPro" id="IPR007492">
    <property type="entry name" value="LytTR_DNA-bd_dom"/>
</dbReference>
<dbReference type="GO" id="GO:0003677">
    <property type="term" value="F:DNA binding"/>
    <property type="evidence" value="ECO:0007669"/>
    <property type="project" value="UniProtKB-KW"/>
</dbReference>
<proteinExistence type="predicted"/>
<evidence type="ECO:0000256" key="4">
    <source>
        <dbReference type="ARBA" id="ARBA00023163"/>
    </source>
</evidence>
<keyword evidence="3 6" id="KW-0238">DNA-binding</keyword>
<dbReference type="PANTHER" id="PTHR37299:SF2">
    <property type="entry name" value="HTH LYTTR-TYPE DOMAIN-CONTAINING PROTEIN"/>
    <property type="match status" value="1"/>
</dbReference>
<keyword evidence="4" id="KW-0804">Transcription</keyword>
<evidence type="ECO:0000313" key="6">
    <source>
        <dbReference type="EMBL" id="KEQ31941.1"/>
    </source>
</evidence>
<evidence type="ECO:0000256" key="1">
    <source>
        <dbReference type="ARBA" id="ARBA00022490"/>
    </source>
</evidence>
<dbReference type="PROSITE" id="PS50930">
    <property type="entry name" value="HTH_LYTTR"/>
    <property type="match status" value="1"/>
</dbReference>
<comment type="caution">
    <text evidence="6">The sequence shown here is derived from an EMBL/GenBank/DDBJ whole genome shotgun (WGS) entry which is preliminary data.</text>
</comment>
<protein>
    <submittedName>
        <fullName evidence="6">LytTr DNA-binding domain protein</fullName>
    </submittedName>
</protein>
<dbReference type="Gene3D" id="2.40.50.1020">
    <property type="entry name" value="LytTr DNA-binding domain"/>
    <property type="match status" value="1"/>
</dbReference>
<dbReference type="InterPro" id="IPR046947">
    <property type="entry name" value="LytR-like"/>
</dbReference>
<feature type="domain" description="HTH LytTR-type" evidence="5">
    <location>
        <begin position="43"/>
        <end position="146"/>
    </location>
</feature>
<reference evidence="6 7" key="1">
    <citation type="submission" date="2014-05" db="EMBL/GenBank/DDBJ databases">
        <authorList>
            <person name="Daugherty S.C."/>
            <person name="Tallon L.J."/>
            <person name="Sadzewicz L."/>
            <person name="Kilian M."/>
            <person name="Tettelin H."/>
        </authorList>
    </citation>
    <scope>NUCLEOTIDE SEQUENCE [LARGE SCALE GENOMIC DNA]</scope>
    <source>
        <strain evidence="6 7">SK1126</strain>
    </source>
</reference>
<name>A0A081PML8_STRMT</name>
<keyword evidence="2" id="KW-0805">Transcription regulation</keyword>
<evidence type="ECO:0000256" key="3">
    <source>
        <dbReference type="ARBA" id="ARBA00023125"/>
    </source>
</evidence>